<reference evidence="7 8" key="1">
    <citation type="submission" date="2016-02" db="EMBL/GenBank/DDBJ databases">
        <title>Genome analysis of coral dinoflagellate symbionts highlights evolutionary adaptations to a symbiotic lifestyle.</title>
        <authorList>
            <person name="Aranda M."/>
            <person name="Li Y."/>
            <person name="Liew Y.J."/>
            <person name="Baumgarten S."/>
            <person name="Simakov O."/>
            <person name="Wilson M."/>
            <person name="Piel J."/>
            <person name="Ashoor H."/>
            <person name="Bougouffa S."/>
            <person name="Bajic V.B."/>
            <person name="Ryu T."/>
            <person name="Ravasi T."/>
            <person name="Bayer T."/>
            <person name="Micklem G."/>
            <person name="Kim H."/>
            <person name="Bhak J."/>
            <person name="Lajeunesse T.C."/>
            <person name="Voolstra C.R."/>
        </authorList>
    </citation>
    <scope>NUCLEOTIDE SEQUENCE [LARGE SCALE GENOMIC DNA]</scope>
    <source>
        <strain evidence="7 8">CCMP2467</strain>
    </source>
</reference>
<evidence type="ECO:0000256" key="1">
    <source>
        <dbReference type="ARBA" id="ARBA00004496"/>
    </source>
</evidence>
<dbReference type="InterPro" id="IPR051185">
    <property type="entry name" value="ASPM"/>
</dbReference>
<sequence length="882" mass="99270">MLAGGSKRPSRNRRSTAAAPSEHDAGLVPAAQQSMLIRKSAAVKIQNFWREHHRHKVQLRDQSKLSAAAATKIQARWRGFSVRRGKIVKAARIIQRHTRGFLVRVAIRRHKAAVVIQRYALGFLTRRNLRQAVDAAIRIQRIARANMAKVEVEVRRRLIHRAARVIRGQIRSWICRRDLSELRVHADREEAVENAALKIQSTFRGCFGSQLIRRLSSFEAMFVSAPVRVTGWSGGKWDSSQGWALTCLHGSLECQDICCDSDKSRCTDFGSHFKAAEFAATWEGGGCGVKDDVTRRRECCECVSSDPPPPPPVMPNASDCSSDCPPFVVANLNCPAGYELSAPLLLCYGCNEAEGYATRVEHHVTSGWEHDCPQNEMGLWLWGRECHTCVPSGTVTASTTTTTTYFPSSWSVGVAESCAPPTTTTPDPRGDRRWELVGAANSSACRGSSLDDNSPSHYKDPGAVVTAKDIEECKTRCWEQFPSCKGIEYSTGRCELWTRPEGIFMTKNLSGFTCMRYGWAGSFHLQKEYSSNRYLSYACRGNDPADTDPSYYTVASTALIQDCRARCVAAPVCRGFEFTNGRCEIWNRRINAVSRRPYTPIHPEYFCFSYSAGLREKDIIGDRSWEAVGSPGLPTSNRRQFGLSRGQRYGQQPRHYTVVQSLSLEDCQAWCVKEFPRCRGVEYSQGRCELWTRPEGIFLTKSVSGFTCMRFGWVGSFQLMGGGDRACRGYHPGDNSDSNYVVHWRISFEECKARCIASRPVCSGFEFTTGRCEVPEITAGPHFGPPVAKTRTCRGRKTHRKLRKEHDKRLLIFHSAAKLQALCRRHMARTKVAKMRAARLHVSDEAATRIRKMWLGYIYLRRYLQLRQISSVLRRQTALPSK</sequence>
<feature type="domain" description="Apple" evidence="6">
    <location>
        <begin position="437"/>
        <end position="518"/>
    </location>
</feature>
<gene>
    <name evidence="7" type="primary">ASPM</name>
    <name evidence="7" type="ORF">AK812_SmicGene28304</name>
</gene>
<keyword evidence="8" id="KW-1185">Reference proteome</keyword>
<comment type="subcellular location">
    <subcellularLocation>
        <location evidence="1">Cytoplasm</location>
    </subcellularLocation>
</comment>
<dbReference type="Gene3D" id="1.20.5.190">
    <property type="match status" value="3"/>
</dbReference>
<dbReference type="GO" id="GO:0005516">
    <property type="term" value="F:calmodulin binding"/>
    <property type="evidence" value="ECO:0007669"/>
    <property type="project" value="UniProtKB-KW"/>
</dbReference>
<feature type="domain" description="Apple" evidence="6">
    <location>
        <begin position="529"/>
        <end position="613"/>
    </location>
</feature>
<proteinExistence type="predicted"/>
<dbReference type="EMBL" id="LSRX01000726">
    <property type="protein sequence ID" value="OLP90139.1"/>
    <property type="molecule type" value="Genomic_DNA"/>
</dbReference>
<keyword evidence="2" id="KW-0963">Cytoplasm</keyword>
<dbReference type="Pfam" id="PF00612">
    <property type="entry name" value="IQ"/>
    <property type="match status" value="4"/>
</dbReference>
<dbReference type="OrthoDB" id="443815at2759"/>
<dbReference type="GO" id="GO:0005737">
    <property type="term" value="C:cytoplasm"/>
    <property type="evidence" value="ECO:0007669"/>
    <property type="project" value="UniProtKB-SubCell"/>
</dbReference>
<organism evidence="7 8">
    <name type="scientific">Symbiodinium microadriaticum</name>
    <name type="common">Dinoflagellate</name>
    <name type="synonym">Zooxanthella microadriatica</name>
    <dbReference type="NCBI Taxonomy" id="2951"/>
    <lineage>
        <taxon>Eukaryota</taxon>
        <taxon>Sar</taxon>
        <taxon>Alveolata</taxon>
        <taxon>Dinophyceae</taxon>
        <taxon>Suessiales</taxon>
        <taxon>Symbiodiniaceae</taxon>
        <taxon>Symbiodinium</taxon>
    </lineage>
</organism>
<comment type="caution">
    <text evidence="7">The sequence shown here is derived from an EMBL/GenBank/DDBJ whole genome shotgun (WGS) entry which is preliminary data.</text>
</comment>
<dbReference type="Proteomes" id="UP000186817">
    <property type="component" value="Unassembled WGS sequence"/>
</dbReference>
<dbReference type="AlphaFoldDB" id="A0A1Q9D4N5"/>
<dbReference type="CDD" id="cd23767">
    <property type="entry name" value="IQCD"/>
    <property type="match status" value="1"/>
</dbReference>
<dbReference type="SMART" id="SM00473">
    <property type="entry name" value="PAN_AP"/>
    <property type="match status" value="3"/>
</dbReference>
<keyword evidence="4" id="KW-0112">Calmodulin-binding</keyword>
<dbReference type="PANTHER" id="PTHR22706:SF1">
    <property type="entry name" value="ASSEMBLY FACTOR FOR SPINDLE MICROTUBULES"/>
    <property type="match status" value="1"/>
</dbReference>
<protein>
    <submittedName>
        <fullName evidence="7">Abnormal spindle-like microcephaly-associated protein-like</fullName>
    </submittedName>
</protein>
<dbReference type="InterPro" id="IPR000048">
    <property type="entry name" value="IQ_motif_EF-hand-BS"/>
</dbReference>
<dbReference type="GO" id="GO:0000922">
    <property type="term" value="C:spindle pole"/>
    <property type="evidence" value="ECO:0007669"/>
    <property type="project" value="TreeGrafter"/>
</dbReference>
<evidence type="ECO:0000259" key="6">
    <source>
        <dbReference type="SMART" id="SM00473"/>
    </source>
</evidence>
<dbReference type="InterPro" id="IPR003609">
    <property type="entry name" value="Pan_app"/>
</dbReference>
<evidence type="ECO:0000256" key="4">
    <source>
        <dbReference type="ARBA" id="ARBA00022860"/>
    </source>
</evidence>
<dbReference type="GO" id="GO:0007051">
    <property type="term" value="P:spindle organization"/>
    <property type="evidence" value="ECO:0007669"/>
    <property type="project" value="TreeGrafter"/>
</dbReference>
<dbReference type="OMA" id="TRRRECC"/>
<feature type="region of interest" description="Disordered" evidence="5">
    <location>
        <begin position="1"/>
        <end position="24"/>
    </location>
</feature>
<evidence type="ECO:0000313" key="8">
    <source>
        <dbReference type="Proteomes" id="UP000186817"/>
    </source>
</evidence>
<evidence type="ECO:0000313" key="7">
    <source>
        <dbReference type="EMBL" id="OLP90139.1"/>
    </source>
</evidence>
<dbReference type="GO" id="GO:0051295">
    <property type="term" value="P:establishment of meiotic spindle localization"/>
    <property type="evidence" value="ECO:0007669"/>
    <property type="project" value="TreeGrafter"/>
</dbReference>
<dbReference type="GO" id="GO:0000278">
    <property type="term" value="P:mitotic cell cycle"/>
    <property type="evidence" value="ECO:0007669"/>
    <property type="project" value="TreeGrafter"/>
</dbReference>
<dbReference type="SMART" id="SM00015">
    <property type="entry name" value="IQ"/>
    <property type="match status" value="9"/>
</dbReference>
<name>A0A1Q9D4N5_SYMMI</name>
<evidence type="ECO:0000256" key="5">
    <source>
        <dbReference type="SAM" id="MobiDB-lite"/>
    </source>
</evidence>
<dbReference type="PANTHER" id="PTHR22706">
    <property type="entry name" value="ASSEMBLY FACTOR FOR SPINDLE MICROTUBULES"/>
    <property type="match status" value="1"/>
</dbReference>
<dbReference type="PROSITE" id="PS50096">
    <property type="entry name" value="IQ"/>
    <property type="match status" value="6"/>
</dbReference>
<evidence type="ECO:0000256" key="3">
    <source>
        <dbReference type="ARBA" id="ARBA00022737"/>
    </source>
</evidence>
<keyword evidence="3" id="KW-0677">Repeat</keyword>
<accession>A0A1Q9D4N5</accession>
<feature type="domain" description="Apple" evidence="6">
    <location>
        <begin position="636"/>
        <end position="712"/>
    </location>
</feature>
<evidence type="ECO:0000256" key="2">
    <source>
        <dbReference type="ARBA" id="ARBA00022490"/>
    </source>
</evidence>